<proteinExistence type="predicted"/>
<evidence type="ECO:0000313" key="2">
    <source>
        <dbReference type="EnsemblPlants" id="Pp3c26_11570V3.1"/>
    </source>
</evidence>
<protein>
    <submittedName>
        <fullName evidence="1 2">Uncharacterized protein</fullName>
    </submittedName>
</protein>
<reference evidence="1 3" key="1">
    <citation type="journal article" date="2008" name="Science">
        <title>The Physcomitrella genome reveals evolutionary insights into the conquest of land by plants.</title>
        <authorList>
            <person name="Rensing S."/>
            <person name="Lang D."/>
            <person name="Zimmer A."/>
            <person name="Terry A."/>
            <person name="Salamov A."/>
            <person name="Shapiro H."/>
            <person name="Nishiyama T."/>
            <person name="Perroud P.-F."/>
            <person name="Lindquist E."/>
            <person name="Kamisugi Y."/>
            <person name="Tanahashi T."/>
            <person name="Sakakibara K."/>
            <person name="Fujita T."/>
            <person name="Oishi K."/>
            <person name="Shin-I T."/>
            <person name="Kuroki Y."/>
            <person name="Toyoda A."/>
            <person name="Suzuki Y."/>
            <person name="Hashimoto A."/>
            <person name="Yamaguchi K."/>
            <person name="Sugano A."/>
            <person name="Kohara Y."/>
            <person name="Fujiyama A."/>
            <person name="Anterola A."/>
            <person name="Aoki S."/>
            <person name="Ashton N."/>
            <person name="Barbazuk W.B."/>
            <person name="Barker E."/>
            <person name="Bennetzen J."/>
            <person name="Bezanilla M."/>
            <person name="Blankenship R."/>
            <person name="Cho S.H."/>
            <person name="Dutcher S."/>
            <person name="Estelle M."/>
            <person name="Fawcett J.A."/>
            <person name="Gundlach H."/>
            <person name="Hanada K."/>
            <person name="Heyl A."/>
            <person name="Hicks K.A."/>
            <person name="Hugh J."/>
            <person name="Lohr M."/>
            <person name="Mayer K."/>
            <person name="Melkozernov A."/>
            <person name="Murata T."/>
            <person name="Nelson D."/>
            <person name="Pils B."/>
            <person name="Prigge M."/>
            <person name="Reiss B."/>
            <person name="Renner T."/>
            <person name="Rombauts S."/>
            <person name="Rushton P."/>
            <person name="Sanderfoot A."/>
            <person name="Schween G."/>
            <person name="Shiu S.-H."/>
            <person name="Stueber K."/>
            <person name="Theodoulou F.L."/>
            <person name="Tu H."/>
            <person name="Van de Peer Y."/>
            <person name="Verrier P.J."/>
            <person name="Waters E."/>
            <person name="Wood A."/>
            <person name="Yang L."/>
            <person name="Cove D."/>
            <person name="Cuming A."/>
            <person name="Hasebe M."/>
            <person name="Lucas S."/>
            <person name="Mishler D.B."/>
            <person name="Reski R."/>
            <person name="Grigoriev I."/>
            <person name="Quatrano R.S."/>
            <person name="Boore J.L."/>
        </authorList>
    </citation>
    <scope>NUCLEOTIDE SEQUENCE [LARGE SCALE GENOMIC DNA]</scope>
    <source>
        <strain evidence="2 3">cv. Gransden 2004</strain>
    </source>
</reference>
<gene>
    <name evidence="1" type="ORF">PHYPA_030529</name>
</gene>
<dbReference type="EMBL" id="ABEU02000026">
    <property type="protein sequence ID" value="PNR27048.1"/>
    <property type="molecule type" value="Genomic_DNA"/>
</dbReference>
<evidence type="ECO:0000313" key="1">
    <source>
        <dbReference type="EMBL" id="PNR27048.1"/>
    </source>
</evidence>
<evidence type="ECO:0000313" key="3">
    <source>
        <dbReference type="Proteomes" id="UP000006727"/>
    </source>
</evidence>
<sequence>MLATTTTGQALNMLVQPASTGGGRCMSSDNHCGVVTPLIIPMLDG</sequence>
<organism evidence="1">
    <name type="scientific">Physcomitrium patens</name>
    <name type="common">Spreading-leaved earth moss</name>
    <name type="synonym">Physcomitrella patens</name>
    <dbReference type="NCBI Taxonomy" id="3218"/>
    <lineage>
        <taxon>Eukaryota</taxon>
        <taxon>Viridiplantae</taxon>
        <taxon>Streptophyta</taxon>
        <taxon>Embryophyta</taxon>
        <taxon>Bryophyta</taxon>
        <taxon>Bryophytina</taxon>
        <taxon>Bryopsida</taxon>
        <taxon>Funariidae</taxon>
        <taxon>Funariales</taxon>
        <taxon>Funariaceae</taxon>
        <taxon>Physcomitrium</taxon>
    </lineage>
</organism>
<reference evidence="2" key="3">
    <citation type="submission" date="2020-12" db="UniProtKB">
        <authorList>
            <consortium name="EnsemblPlants"/>
        </authorList>
    </citation>
    <scope>IDENTIFICATION</scope>
</reference>
<dbReference type="Proteomes" id="UP000006727">
    <property type="component" value="Chromosome 26"/>
</dbReference>
<reference evidence="1 3" key="2">
    <citation type="journal article" date="2018" name="Plant J.">
        <title>The Physcomitrella patens chromosome-scale assembly reveals moss genome structure and evolution.</title>
        <authorList>
            <person name="Lang D."/>
            <person name="Ullrich K.K."/>
            <person name="Murat F."/>
            <person name="Fuchs J."/>
            <person name="Jenkins J."/>
            <person name="Haas F.B."/>
            <person name="Piednoel M."/>
            <person name="Gundlach H."/>
            <person name="Van Bel M."/>
            <person name="Meyberg R."/>
            <person name="Vives C."/>
            <person name="Morata J."/>
            <person name="Symeonidi A."/>
            <person name="Hiss M."/>
            <person name="Muchero W."/>
            <person name="Kamisugi Y."/>
            <person name="Saleh O."/>
            <person name="Blanc G."/>
            <person name="Decker E.L."/>
            <person name="van Gessel N."/>
            <person name="Grimwood J."/>
            <person name="Hayes R.D."/>
            <person name="Graham S.W."/>
            <person name="Gunter L.E."/>
            <person name="McDaniel S.F."/>
            <person name="Hoernstein S.N.W."/>
            <person name="Larsson A."/>
            <person name="Li F.W."/>
            <person name="Perroud P.F."/>
            <person name="Phillips J."/>
            <person name="Ranjan P."/>
            <person name="Rokshar D.S."/>
            <person name="Rothfels C.J."/>
            <person name="Schneider L."/>
            <person name="Shu S."/>
            <person name="Stevenson D.W."/>
            <person name="Thummler F."/>
            <person name="Tillich M."/>
            <person name="Villarreal Aguilar J.C."/>
            <person name="Widiez T."/>
            <person name="Wong G.K."/>
            <person name="Wymore A."/>
            <person name="Zhang Y."/>
            <person name="Zimmer A.D."/>
            <person name="Quatrano R.S."/>
            <person name="Mayer K.F.X."/>
            <person name="Goodstein D."/>
            <person name="Casacuberta J.M."/>
            <person name="Vandepoele K."/>
            <person name="Reski R."/>
            <person name="Cuming A.C."/>
            <person name="Tuskan G.A."/>
            <person name="Maumus F."/>
            <person name="Salse J."/>
            <person name="Schmutz J."/>
            <person name="Rensing S.A."/>
        </authorList>
    </citation>
    <scope>NUCLEOTIDE SEQUENCE [LARGE SCALE GENOMIC DNA]</scope>
    <source>
        <strain evidence="2 3">cv. Gransden 2004</strain>
    </source>
</reference>
<dbReference type="Gramene" id="Pp3c26_11570V3.1">
    <property type="protein sequence ID" value="Pp3c26_11570V3.1"/>
    <property type="gene ID" value="Pp3c26_11570"/>
</dbReference>
<keyword evidence="3" id="KW-1185">Reference proteome</keyword>
<dbReference type="PaxDb" id="3218-PP1S6_244V6.1"/>
<accession>A0A2K1ICP7</accession>
<dbReference type="InParanoid" id="A0A2K1ICP7"/>
<dbReference type="EnsemblPlants" id="Pp3c26_11570V3.1">
    <property type="protein sequence ID" value="Pp3c26_11570V3.1"/>
    <property type="gene ID" value="Pp3c26_11570"/>
</dbReference>
<name>A0A2K1ICP7_PHYPA</name>
<dbReference type="AlphaFoldDB" id="A0A2K1ICP7"/>